<geneLocation type="plasmid" evidence="1 2">
    <name>pMAQU01</name>
</geneLocation>
<proteinExistence type="predicted"/>
<dbReference type="OrthoDB" id="9960529at2"/>
<dbReference type="EMBL" id="CP000515">
    <property type="protein sequence ID" value="ABM21165.1"/>
    <property type="molecule type" value="Genomic_DNA"/>
</dbReference>
<gene>
    <name evidence="1" type="ordered locus">Maqu_4314</name>
</gene>
<dbReference type="RefSeq" id="WP_011783188.1">
    <property type="nucleotide sequence ID" value="NC_008738.1"/>
</dbReference>
<dbReference type="AlphaFoldDB" id="A1U846"/>
<reference evidence="2" key="1">
    <citation type="journal article" date="2011" name="Appl. Environ. Microbiol.">
        <title>Genomic potential of Marinobacter aquaeolei, a biogeochemical 'opportunitroph'.</title>
        <authorList>
            <person name="Singer E."/>
            <person name="Webb E.A."/>
            <person name="Nelson W.C."/>
            <person name="Heidelberg J.F."/>
            <person name="Ivanova N."/>
            <person name="Pati A."/>
            <person name="Edwards K.J."/>
        </authorList>
    </citation>
    <scope>NUCLEOTIDE SEQUENCE [LARGE SCALE GENOMIC DNA]</scope>
    <source>
        <strain evidence="2">ATCC 700491 / DSM 11845 / VT8</strain>
    </source>
</reference>
<organism evidence="1 2">
    <name type="scientific">Marinobacter nauticus (strain ATCC 700491 / DSM 11845 / VT8)</name>
    <name type="common">Marinobacter aquaeolei</name>
    <dbReference type="NCBI Taxonomy" id="351348"/>
    <lineage>
        <taxon>Bacteria</taxon>
        <taxon>Pseudomonadati</taxon>
        <taxon>Pseudomonadota</taxon>
        <taxon>Gammaproteobacteria</taxon>
        <taxon>Pseudomonadales</taxon>
        <taxon>Marinobacteraceae</taxon>
        <taxon>Marinobacter</taxon>
    </lineage>
</organism>
<dbReference type="Proteomes" id="UP000000998">
    <property type="component" value="Plasmid pMAQU01"/>
</dbReference>
<evidence type="ECO:0000313" key="2">
    <source>
        <dbReference type="Proteomes" id="UP000000998"/>
    </source>
</evidence>
<protein>
    <submittedName>
        <fullName evidence="1">Uncharacterized protein</fullName>
    </submittedName>
</protein>
<dbReference type="KEGG" id="maq:Maqu_4314"/>
<name>A1U846_MARN8</name>
<evidence type="ECO:0000313" key="1">
    <source>
        <dbReference type="EMBL" id="ABM21165.1"/>
    </source>
</evidence>
<sequence>MDYAHITRTDTVGSTSAPAILPKAGYLVANYGFLVGRGERVRLDEFADRMEAHYDNVRVSIEAGEIRRWYELMVYAEDTVVNFGAIPCEFEYLDGLYNAEDVWKILGQDAINYLLADDAA</sequence>
<accession>A1U846</accession>
<dbReference type="HOGENOM" id="CLU_2046874_0_0_6"/>
<keyword evidence="1" id="KW-0614">Plasmid</keyword>